<dbReference type="OrthoDB" id="8020021at2"/>
<sequence length="96" mass="10615">MITPHIYRRNTPVASHLGAPHRFTVGQAVRLKGGFAQRAQAPGVYHITRTLPPLGESPQYRIRSDGESHERLASQNELEAVTGTGGDLMERTFRHG</sequence>
<proteinExistence type="predicted"/>
<comment type="caution">
    <text evidence="1">The sequence shown here is derived from an EMBL/GenBank/DDBJ whole genome shotgun (WGS) entry which is preliminary data.</text>
</comment>
<evidence type="ECO:0000313" key="1">
    <source>
        <dbReference type="EMBL" id="MTV32680.1"/>
    </source>
</evidence>
<dbReference type="RefSeq" id="WP_155447370.1">
    <property type="nucleotide sequence ID" value="NZ_JAOQNR010000004.1"/>
</dbReference>
<protein>
    <submittedName>
        <fullName evidence="1">Uncharacterized protein</fullName>
    </submittedName>
</protein>
<dbReference type="EMBL" id="WNKS01000020">
    <property type="protein sequence ID" value="MTV32680.1"/>
    <property type="molecule type" value="Genomic_DNA"/>
</dbReference>
<dbReference type="Proteomes" id="UP000439113">
    <property type="component" value="Unassembled WGS sequence"/>
</dbReference>
<dbReference type="AlphaFoldDB" id="A0A6N8DQ35"/>
<name>A0A6N8DQ35_RHOAC</name>
<gene>
    <name evidence="1" type="ORF">GJ654_16975</name>
</gene>
<organism evidence="1 2">
    <name type="scientific">Rhodoblastus acidophilus</name>
    <name type="common">Rhodopseudomonas acidophila</name>
    <dbReference type="NCBI Taxonomy" id="1074"/>
    <lineage>
        <taxon>Bacteria</taxon>
        <taxon>Pseudomonadati</taxon>
        <taxon>Pseudomonadota</taxon>
        <taxon>Alphaproteobacteria</taxon>
        <taxon>Hyphomicrobiales</taxon>
        <taxon>Rhodoblastaceae</taxon>
        <taxon>Rhodoblastus</taxon>
    </lineage>
</organism>
<reference evidence="1 2" key="1">
    <citation type="submission" date="2019-11" db="EMBL/GenBank/DDBJ databases">
        <title>Whole-genome sequence of a Rhodoblastus acidophilus DSM 142.</title>
        <authorList>
            <person name="Kyndt J.A."/>
            <person name="Meyer T.E."/>
        </authorList>
    </citation>
    <scope>NUCLEOTIDE SEQUENCE [LARGE SCALE GENOMIC DNA]</scope>
    <source>
        <strain evidence="1 2">DSM 142</strain>
    </source>
</reference>
<accession>A0A6N8DQ35</accession>
<evidence type="ECO:0000313" key="2">
    <source>
        <dbReference type="Proteomes" id="UP000439113"/>
    </source>
</evidence>